<keyword evidence="3" id="KW-1185">Reference proteome</keyword>
<feature type="transmembrane region" description="Helical" evidence="1">
    <location>
        <begin position="167"/>
        <end position="194"/>
    </location>
</feature>
<gene>
    <name evidence="2" type="ORF">EZE20_14320</name>
</gene>
<evidence type="ECO:0000313" key="2">
    <source>
        <dbReference type="EMBL" id="TDB64113.1"/>
    </source>
</evidence>
<keyword evidence="1" id="KW-0472">Membrane</keyword>
<feature type="transmembrane region" description="Helical" evidence="1">
    <location>
        <begin position="341"/>
        <end position="364"/>
    </location>
</feature>
<comment type="caution">
    <text evidence="2">The sequence shown here is derived from an EMBL/GenBank/DDBJ whole genome shotgun (WGS) entry which is preliminary data.</text>
</comment>
<reference evidence="2 3" key="1">
    <citation type="submission" date="2019-02" db="EMBL/GenBank/DDBJ databases">
        <title>Arundinibacter roseus gen. nov., sp. nov., a new member of the family Cytophagaceae.</title>
        <authorList>
            <person name="Szuroczki S."/>
            <person name="Khayer B."/>
            <person name="Sproer C."/>
            <person name="Toumi M."/>
            <person name="Szabo A."/>
            <person name="Felfoldi T."/>
            <person name="Schumann P."/>
            <person name="Toth E."/>
        </authorList>
    </citation>
    <scope>NUCLEOTIDE SEQUENCE [LARGE SCALE GENOMIC DNA]</scope>
    <source>
        <strain evidence="2 3">DMA-k-7a</strain>
    </source>
</reference>
<evidence type="ECO:0000256" key="1">
    <source>
        <dbReference type="SAM" id="Phobius"/>
    </source>
</evidence>
<name>A0A4R4K9E0_9BACT</name>
<feature type="transmembrane region" description="Helical" evidence="1">
    <location>
        <begin position="77"/>
        <end position="105"/>
    </location>
</feature>
<feature type="transmembrane region" description="Helical" evidence="1">
    <location>
        <begin position="376"/>
        <end position="396"/>
    </location>
</feature>
<sequence length="567" mass="64003">MSSLRNRFVWVLGLFPVLFFIGITYHYSVNVPWFDDFDPFPDFLRKWITSTRFSEKVSLLFQPNNEHRMVFGKGITALYYAITGTLNFTFLHLAGISFTLGTLWLSWRAFRSTRLPAYYFLPVPFLLFQLQYHLISLWAICGLQHQPVVFFVCLTMFLLAKQKPGWAILAAFCANFAMSNGLFVWVGGAAILLFQTRYKWLAIWCVSSGAAILLYFSGMTTMGNESSIEFLLANPHLSFLGFFAFLGGLFDFAPDRTIEVRTALPILMAFLLMIWVLLWLFSIVAGWLGDVFKRPAFTSNRWLNFGIKPQFEQLGYFSLGIMLFVLANAAVIALLRPRFGFYVMVVSNYKLYPALFLTVTYLSFLSASAKGTRPTGFKAGLVLSVGIWVLTLIHYGPAISERRKYLLVNAYNQQQHAFGLGYQPGSKAAVYIDSLANFTTSRNIYQFPNELNPYIQRMQTVKQALPDSLQFSLSPVADGLAVTEPAAVIPSGYATGGYVFFRRAEKIYVFKLNQQKYTGRNLLIRYDEGLEVTVPTAAIPAGTYEWGVLIHDAEKETAGVVGTITLP</sequence>
<feature type="transmembrane region" description="Helical" evidence="1">
    <location>
        <begin position="200"/>
        <end position="218"/>
    </location>
</feature>
<feature type="transmembrane region" description="Helical" evidence="1">
    <location>
        <begin position="230"/>
        <end position="250"/>
    </location>
</feature>
<dbReference type="AlphaFoldDB" id="A0A4R4K9E0"/>
<dbReference type="RefSeq" id="WP_132118796.1">
    <property type="nucleotide sequence ID" value="NZ_SMJU01000008.1"/>
</dbReference>
<feature type="transmembrane region" description="Helical" evidence="1">
    <location>
        <begin position="117"/>
        <end position="138"/>
    </location>
</feature>
<proteinExistence type="predicted"/>
<keyword evidence="1" id="KW-0812">Transmembrane</keyword>
<feature type="transmembrane region" description="Helical" evidence="1">
    <location>
        <begin position="313"/>
        <end position="335"/>
    </location>
</feature>
<organism evidence="2 3">
    <name type="scientific">Arundinibacter roseus</name>
    <dbReference type="NCBI Taxonomy" id="2070510"/>
    <lineage>
        <taxon>Bacteria</taxon>
        <taxon>Pseudomonadati</taxon>
        <taxon>Bacteroidota</taxon>
        <taxon>Cytophagia</taxon>
        <taxon>Cytophagales</taxon>
        <taxon>Spirosomataceae</taxon>
        <taxon>Arundinibacter</taxon>
    </lineage>
</organism>
<accession>A0A4R4K9E0</accession>
<evidence type="ECO:0008006" key="4">
    <source>
        <dbReference type="Google" id="ProtNLM"/>
    </source>
</evidence>
<dbReference type="Proteomes" id="UP000295706">
    <property type="component" value="Unassembled WGS sequence"/>
</dbReference>
<feature type="transmembrane region" description="Helical" evidence="1">
    <location>
        <begin position="262"/>
        <end position="292"/>
    </location>
</feature>
<protein>
    <recommendedName>
        <fullName evidence="4">YfhO family protein</fullName>
    </recommendedName>
</protein>
<evidence type="ECO:0000313" key="3">
    <source>
        <dbReference type="Proteomes" id="UP000295706"/>
    </source>
</evidence>
<keyword evidence="1" id="KW-1133">Transmembrane helix</keyword>
<feature type="transmembrane region" description="Helical" evidence="1">
    <location>
        <begin position="7"/>
        <end position="27"/>
    </location>
</feature>
<dbReference type="OrthoDB" id="938262at2"/>
<dbReference type="EMBL" id="SMJU01000008">
    <property type="protein sequence ID" value="TDB64113.1"/>
    <property type="molecule type" value="Genomic_DNA"/>
</dbReference>